<evidence type="ECO:0000256" key="1">
    <source>
        <dbReference type="SAM" id="MobiDB-lite"/>
    </source>
</evidence>
<proteinExistence type="predicted"/>
<feature type="compositionally biased region" description="Low complexity" evidence="1">
    <location>
        <begin position="119"/>
        <end position="129"/>
    </location>
</feature>
<dbReference type="KEGG" id="prae:MN210_09220"/>
<feature type="compositionally biased region" description="Low complexity" evidence="1">
    <location>
        <begin position="77"/>
        <end position="107"/>
    </location>
</feature>
<keyword evidence="3" id="KW-1185">Reference proteome</keyword>
<organism evidence="2 3">
    <name type="scientific">Psychrobacter raelei</name>
    <dbReference type="NCBI Taxonomy" id="2565531"/>
    <lineage>
        <taxon>Bacteria</taxon>
        <taxon>Pseudomonadati</taxon>
        <taxon>Pseudomonadota</taxon>
        <taxon>Gammaproteobacteria</taxon>
        <taxon>Moraxellales</taxon>
        <taxon>Moraxellaceae</taxon>
        <taxon>Psychrobacter</taxon>
    </lineage>
</organism>
<dbReference type="EMBL" id="CP093310">
    <property type="protein sequence ID" value="UNK04485.1"/>
    <property type="molecule type" value="Genomic_DNA"/>
</dbReference>
<name>A0AAT9PCQ3_9GAMM</name>
<evidence type="ECO:0008006" key="4">
    <source>
        <dbReference type="Google" id="ProtNLM"/>
    </source>
</evidence>
<evidence type="ECO:0000313" key="3">
    <source>
        <dbReference type="Proteomes" id="UP000829560"/>
    </source>
</evidence>
<dbReference type="AlphaFoldDB" id="A0AAT9PCQ3"/>
<gene>
    <name evidence="2" type="ORF">MN210_09220</name>
</gene>
<reference evidence="2" key="1">
    <citation type="submission" date="2024-03" db="EMBL/GenBank/DDBJ databases">
        <title>Psychrobacter raelis sp. nov. isolated from a dog with peritonitis.</title>
        <authorList>
            <person name="Schiavone A."/>
            <person name="Manzulli V."/>
            <person name="Camarda A."/>
            <person name="Cafiero M.A."/>
            <person name="Vasco I."/>
            <person name="Marino L."/>
            <person name="Pennuzzi G."/>
            <person name="Serrecchia L."/>
            <person name="Galante D."/>
            <person name="Pugliese N."/>
        </authorList>
    </citation>
    <scope>NUCLEOTIDE SEQUENCE</scope>
    <source>
        <strain evidence="2">PraFG1</strain>
    </source>
</reference>
<sequence>MTFAPTASSQTSSHPALNAMAGIRAPAPVSPIMAQQRQILGLMGLDIWVQRDRATLSVDYEALSHALDEQPLLGTTQQQAADQQQRSEASKNSAQQQSDAQSYSRSQPQSLQPKDSLDTADQSDATATAPVSDNDASVERTSPKHSLIKGRSLKDPIQALKEKLDVHQAPPTVAKAALTDALQQVAPFEIMGAYYRDWVLLVDTAAFENESVRQLWQSLLIALSLTSQGLKFPICTGISDKESANASVAGFVFCLAKNNHAKVGCLTRMPDAITHPCSVDVPSLSQMLADSDKKRQLWQLLNQRDDAS</sequence>
<protein>
    <recommendedName>
        <fullName evidence="4">DNA polymerase III subunit psi</fullName>
    </recommendedName>
</protein>
<feature type="region of interest" description="Disordered" evidence="1">
    <location>
        <begin position="75"/>
        <end position="152"/>
    </location>
</feature>
<dbReference type="RefSeq" id="WP_241878068.1">
    <property type="nucleotide sequence ID" value="NZ_CP093310.2"/>
</dbReference>
<dbReference type="Proteomes" id="UP000829560">
    <property type="component" value="Chromosome"/>
</dbReference>
<evidence type="ECO:0000313" key="2">
    <source>
        <dbReference type="EMBL" id="UNK04485.1"/>
    </source>
</evidence>
<accession>A0AAT9PCQ3</accession>